<accession>A0A1F7I7E0</accession>
<sequence>MLTKTDLQAIGKVVDSKLKNIATDISAIQVRVAEIEEFQISKLDIFEIRNLLRTVEKRITAVEGKLLKTASKEDIKNFELKVDSHSRKLQKEMKAITNFFDSEHLKLEKRVDMLDQHIDHPPIATA</sequence>
<dbReference type="EMBL" id="MGAF01000053">
    <property type="protein sequence ID" value="OGK39284.1"/>
    <property type="molecule type" value="Genomic_DNA"/>
</dbReference>
<proteinExistence type="predicted"/>
<organism evidence="1 2">
    <name type="scientific">Candidatus Roizmanbacteria bacterium RIFCSPLOWO2_01_FULL_35_13</name>
    <dbReference type="NCBI Taxonomy" id="1802055"/>
    <lineage>
        <taxon>Bacteria</taxon>
        <taxon>Candidatus Roizmaniibacteriota</taxon>
    </lineage>
</organism>
<dbReference type="Proteomes" id="UP000179270">
    <property type="component" value="Unassembled WGS sequence"/>
</dbReference>
<name>A0A1F7I7E0_9BACT</name>
<evidence type="ECO:0000313" key="2">
    <source>
        <dbReference type="Proteomes" id="UP000179270"/>
    </source>
</evidence>
<reference evidence="1 2" key="1">
    <citation type="journal article" date="2016" name="Nat. Commun.">
        <title>Thousands of microbial genomes shed light on interconnected biogeochemical processes in an aquifer system.</title>
        <authorList>
            <person name="Anantharaman K."/>
            <person name="Brown C.T."/>
            <person name="Hug L.A."/>
            <person name="Sharon I."/>
            <person name="Castelle C.J."/>
            <person name="Probst A.J."/>
            <person name="Thomas B.C."/>
            <person name="Singh A."/>
            <person name="Wilkins M.J."/>
            <person name="Karaoz U."/>
            <person name="Brodie E.L."/>
            <person name="Williams K.H."/>
            <person name="Hubbard S.S."/>
            <person name="Banfield J.F."/>
        </authorList>
    </citation>
    <scope>NUCLEOTIDE SEQUENCE [LARGE SCALE GENOMIC DNA]</scope>
</reference>
<evidence type="ECO:0000313" key="1">
    <source>
        <dbReference type="EMBL" id="OGK39284.1"/>
    </source>
</evidence>
<dbReference type="AlphaFoldDB" id="A0A1F7I7E0"/>
<gene>
    <name evidence="1" type="ORF">A3A74_00425</name>
</gene>
<comment type="caution">
    <text evidence="1">The sequence shown here is derived from an EMBL/GenBank/DDBJ whole genome shotgun (WGS) entry which is preliminary data.</text>
</comment>
<protein>
    <submittedName>
        <fullName evidence="1">Uncharacterized protein</fullName>
    </submittedName>
</protein>